<keyword evidence="2" id="KW-1185">Reference proteome</keyword>
<comment type="caution">
    <text evidence="1">The sequence shown here is derived from an EMBL/GenBank/DDBJ whole genome shotgun (WGS) entry which is preliminary data.</text>
</comment>
<sequence>MSAVWRAARSHECAPVEGRRSETLFRCATNSPGFRIPRHAEESRYIPELPVWTLVSKQGVIIDERLCVH</sequence>
<evidence type="ECO:0000313" key="2">
    <source>
        <dbReference type="Proteomes" id="UP001148018"/>
    </source>
</evidence>
<proteinExistence type="predicted"/>
<dbReference type="Proteomes" id="UP001148018">
    <property type="component" value="Unassembled WGS sequence"/>
</dbReference>
<evidence type="ECO:0000313" key="1">
    <source>
        <dbReference type="EMBL" id="KAJ3613344.1"/>
    </source>
</evidence>
<reference evidence="1" key="1">
    <citation type="submission" date="2022-07" db="EMBL/GenBank/DDBJ databases">
        <title>Chromosome-level genome of Muraenolepis orangiensis.</title>
        <authorList>
            <person name="Kim J."/>
        </authorList>
    </citation>
    <scope>NUCLEOTIDE SEQUENCE</scope>
    <source>
        <strain evidence="1">KU_S4_2022</strain>
        <tissue evidence="1">Muscle</tissue>
    </source>
</reference>
<dbReference type="EMBL" id="JANIIK010000035">
    <property type="protein sequence ID" value="KAJ3613344.1"/>
    <property type="molecule type" value="Genomic_DNA"/>
</dbReference>
<gene>
    <name evidence="1" type="ORF">NHX12_019594</name>
</gene>
<dbReference type="AlphaFoldDB" id="A0A9Q0IW78"/>
<name>A0A9Q0IW78_9TELE</name>
<organism evidence="1 2">
    <name type="scientific">Muraenolepis orangiensis</name>
    <name type="common">Patagonian moray cod</name>
    <dbReference type="NCBI Taxonomy" id="630683"/>
    <lineage>
        <taxon>Eukaryota</taxon>
        <taxon>Metazoa</taxon>
        <taxon>Chordata</taxon>
        <taxon>Craniata</taxon>
        <taxon>Vertebrata</taxon>
        <taxon>Euteleostomi</taxon>
        <taxon>Actinopterygii</taxon>
        <taxon>Neopterygii</taxon>
        <taxon>Teleostei</taxon>
        <taxon>Neoteleostei</taxon>
        <taxon>Acanthomorphata</taxon>
        <taxon>Zeiogadaria</taxon>
        <taxon>Gadariae</taxon>
        <taxon>Gadiformes</taxon>
        <taxon>Muraenolepidoidei</taxon>
        <taxon>Muraenolepididae</taxon>
        <taxon>Muraenolepis</taxon>
    </lineage>
</organism>
<protein>
    <submittedName>
        <fullName evidence="1">Uncharacterized protein</fullName>
    </submittedName>
</protein>
<accession>A0A9Q0IW78</accession>